<proteinExistence type="predicted"/>
<dbReference type="PANTHER" id="PTHR33116:SF84">
    <property type="entry name" value="RNA-DIRECTED DNA POLYMERASE"/>
    <property type="match status" value="1"/>
</dbReference>
<comment type="caution">
    <text evidence="2">The sequence shown here is derived from an EMBL/GenBank/DDBJ whole genome shotgun (WGS) entry which is preliminary data.</text>
</comment>
<dbReference type="Proteomes" id="UP000694240">
    <property type="component" value="Chromosome 6"/>
</dbReference>
<dbReference type="GO" id="GO:0003964">
    <property type="term" value="F:RNA-directed DNA polymerase activity"/>
    <property type="evidence" value="ECO:0007669"/>
    <property type="project" value="UniProtKB-KW"/>
</dbReference>
<dbReference type="PANTHER" id="PTHR33116">
    <property type="entry name" value="REVERSE TRANSCRIPTASE ZINC-BINDING DOMAIN-CONTAINING PROTEIN-RELATED-RELATED"/>
    <property type="match status" value="1"/>
</dbReference>
<dbReference type="AlphaFoldDB" id="A0A8T2C083"/>
<keyword evidence="3" id="KW-1185">Reference proteome</keyword>
<dbReference type="Pfam" id="PF13966">
    <property type="entry name" value="zf-RVT"/>
    <property type="match status" value="1"/>
</dbReference>
<reference evidence="2 3" key="1">
    <citation type="submission" date="2020-12" db="EMBL/GenBank/DDBJ databases">
        <title>Concerted genomic and epigenomic changes stabilize Arabidopsis allopolyploids.</title>
        <authorList>
            <person name="Chen Z."/>
        </authorList>
    </citation>
    <scope>NUCLEOTIDE SEQUENCE [LARGE SCALE GENOMIC DNA]</scope>
    <source>
        <strain evidence="2">Allo738</strain>
        <tissue evidence="2">Leaf</tissue>
    </source>
</reference>
<feature type="domain" description="Reverse transcriptase zinc-binding" evidence="1">
    <location>
        <begin position="106"/>
        <end position="190"/>
    </location>
</feature>
<evidence type="ECO:0000313" key="2">
    <source>
        <dbReference type="EMBL" id="KAG7592329.1"/>
    </source>
</evidence>
<organism evidence="2 3">
    <name type="scientific">Arabidopsis thaliana x Arabidopsis arenosa</name>
    <dbReference type="NCBI Taxonomy" id="1240361"/>
    <lineage>
        <taxon>Eukaryota</taxon>
        <taxon>Viridiplantae</taxon>
        <taxon>Streptophyta</taxon>
        <taxon>Embryophyta</taxon>
        <taxon>Tracheophyta</taxon>
        <taxon>Spermatophyta</taxon>
        <taxon>Magnoliopsida</taxon>
        <taxon>eudicotyledons</taxon>
        <taxon>Gunneridae</taxon>
        <taxon>Pentapetalae</taxon>
        <taxon>rosids</taxon>
        <taxon>malvids</taxon>
        <taxon>Brassicales</taxon>
        <taxon>Brassicaceae</taxon>
        <taxon>Camelineae</taxon>
        <taxon>Arabidopsis</taxon>
    </lineage>
</organism>
<accession>A0A8T2C083</accession>
<dbReference type="EMBL" id="JAEFBK010000006">
    <property type="protein sequence ID" value="KAG7592329.1"/>
    <property type="molecule type" value="Genomic_DNA"/>
</dbReference>
<keyword evidence="2" id="KW-0695">RNA-directed DNA polymerase</keyword>
<gene>
    <name evidence="2" type="ORF">ISN45_Aa01g012250</name>
</gene>
<dbReference type="InterPro" id="IPR026960">
    <property type="entry name" value="RVT-Znf"/>
</dbReference>
<sequence length="298" mass="34405">MCARPFLVCDIGSGITAKFWHDNWTDYGPLIDLVGPLGPRITGLPTNAVVRDALRGRVWWISSSRSRNPVISLLRNLLPSPENMVDCEQDDTYLWKPDHNAPSNRFSTAKTWLALNPLGPTIPWHKSVWFKDRIPKHAFICWVVAWNRLPTRDRLRSWNLPVPSVCVLCSSHDESRDHLFFSCAFSSGIWRYYTHLANLSPPTQFMDCLIWLQTATRDRNVSFILNLIFQASIYAIWKERNSRIHSDTNRSFQSIIREINLTIRARLDPLSRARRPSSSLRSLLSTWFGVFQTRGALL</sequence>
<name>A0A8T2C083_9BRAS</name>
<evidence type="ECO:0000259" key="1">
    <source>
        <dbReference type="Pfam" id="PF13966"/>
    </source>
</evidence>
<protein>
    <submittedName>
        <fullName evidence="2">Reverse transcriptase zinc-binding domain</fullName>
    </submittedName>
</protein>
<evidence type="ECO:0000313" key="3">
    <source>
        <dbReference type="Proteomes" id="UP000694240"/>
    </source>
</evidence>
<keyword evidence="2" id="KW-0548">Nucleotidyltransferase</keyword>
<keyword evidence="2" id="KW-0808">Transferase</keyword>